<evidence type="ECO:0000256" key="1">
    <source>
        <dbReference type="SAM" id="Phobius"/>
    </source>
</evidence>
<keyword evidence="1" id="KW-0472">Membrane</keyword>
<proteinExistence type="predicted"/>
<evidence type="ECO:0000313" key="2">
    <source>
        <dbReference type="EMBL" id="MBW76391.1"/>
    </source>
</evidence>
<dbReference type="AlphaFoldDB" id="A0A2M4DFX6"/>
<name>A0A2M4DFX6_ANODA</name>
<protein>
    <submittedName>
        <fullName evidence="2">Putative secreted protein</fullName>
    </submittedName>
</protein>
<feature type="transmembrane region" description="Helical" evidence="1">
    <location>
        <begin position="6"/>
        <end position="30"/>
    </location>
</feature>
<reference evidence="2" key="1">
    <citation type="submission" date="2018-01" db="EMBL/GenBank/DDBJ databases">
        <title>An insight into the sialome of Amazonian anophelines.</title>
        <authorList>
            <person name="Ribeiro J.M."/>
            <person name="Scarpassa V."/>
            <person name="Calvo E."/>
        </authorList>
    </citation>
    <scope>NUCLEOTIDE SEQUENCE</scope>
</reference>
<organism evidence="2">
    <name type="scientific">Anopheles darlingi</name>
    <name type="common">Mosquito</name>
    <dbReference type="NCBI Taxonomy" id="43151"/>
    <lineage>
        <taxon>Eukaryota</taxon>
        <taxon>Metazoa</taxon>
        <taxon>Ecdysozoa</taxon>
        <taxon>Arthropoda</taxon>
        <taxon>Hexapoda</taxon>
        <taxon>Insecta</taxon>
        <taxon>Pterygota</taxon>
        <taxon>Neoptera</taxon>
        <taxon>Endopterygota</taxon>
        <taxon>Diptera</taxon>
        <taxon>Nematocera</taxon>
        <taxon>Culicoidea</taxon>
        <taxon>Culicidae</taxon>
        <taxon>Anophelinae</taxon>
        <taxon>Anopheles</taxon>
    </lineage>
</organism>
<keyword evidence="1" id="KW-0812">Transmembrane</keyword>
<dbReference type="EMBL" id="GGFL01012213">
    <property type="protein sequence ID" value="MBW76391.1"/>
    <property type="molecule type" value="Transcribed_RNA"/>
</dbReference>
<sequence length="70" mass="8197">MHLYLYAYLVQLLFWFLFIFCFVSGCFFHLQATTHRTPNLLLTAAVHPRKPYQGYTVAVLVTMSPDGRRN</sequence>
<accession>A0A2M4DFX6</accession>
<keyword evidence="1" id="KW-1133">Transmembrane helix</keyword>